<feature type="region of interest" description="Disordered" evidence="1">
    <location>
        <begin position="1"/>
        <end position="32"/>
    </location>
</feature>
<organism evidence="2 3">
    <name type="scientific">Portunus trituberculatus</name>
    <name type="common">Swimming crab</name>
    <name type="synonym">Neptunus trituberculatus</name>
    <dbReference type="NCBI Taxonomy" id="210409"/>
    <lineage>
        <taxon>Eukaryota</taxon>
        <taxon>Metazoa</taxon>
        <taxon>Ecdysozoa</taxon>
        <taxon>Arthropoda</taxon>
        <taxon>Crustacea</taxon>
        <taxon>Multicrustacea</taxon>
        <taxon>Malacostraca</taxon>
        <taxon>Eumalacostraca</taxon>
        <taxon>Eucarida</taxon>
        <taxon>Decapoda</taxon>
        <taxon>Pleocyemata</taxon>
        <taxon>Brachyura</taxon>
        <taxon>Eubrachyura</taxon>
        <taxon>Portunoidea</taxon>
        <taxon>Portunidae</taxon>
        <taxon>Portuninae</taxon>
        <taxon>Portunus</taxon>
    </lineage>
</organism>
<reference evidence="2 3" key="1">
    <citation type="submission" date="2019-05" db="EMBL/GenBank/DDBJ databases">
        <title>Another draft genome of Portunus trituberculatus and its Hox gene families provides insights of decapod evolution.</title>
        <authorList>
            <person name="Jeong J.-H."/>
            <person name="Song I."/>
            <person name="Kim S."/>
            <person name="Choi T."/>
            <person name="Kim D."/>
            <person name="Ryu S."/>
            <person name="Kim W."/>
        </authorList>
    </citation>
    <scope>NUCLEOTIDE SEQUENCE [LARGE SCALE GENOMIC DNA]</scope>
    <source>
        <tissue evidence="2">Muscle</tissue>
    </source>
</reference>
<sequence length="111" mass="12461">MAPKRLNNGENKEPSESANVIEPQPSTSGFTGITPGDKLLDIFMDAYNVLRHITILQQLKAFLEHPVPSKQQSKATIRQLIPRHVEHFQILHVDNCSQKVIIIAKLTPTDI</sequence>
<dbReference type="EMBL" id="VSRR010004016">
    <property type="protein sequence ID" value="MPC38228.1"/>
    <property type="molecule type" value="Genomic_DNA"/>
</dbReference>
<accession>A0A5B7EYY3</accession>
<evidence type="ECO:0000313" key="3">
    <source>
        <dbReference type="Proteomes" id="UP000324222"/>
    </source>
</evidence>
<evidence type="ECO:0000313" key="2">
    <source>
        <dbReference type="EMBL" id="MPC38228.1"/>
    </source>
</evidence>
<comment type="caution">
    <text evidence="2">The sequence shown here is derived from an EMBL/GenBank/DDBJ whole genome shotgun (WGS) entry which is preliminary data.</text>
</comment>
<dbReference type="Proteomes" id="UP000324222">
    <property type="component" value="Unassembled WGS sequence"/>
</dbReference>
<dbReference type="AlphaFoldDB" id="A0A5B7EYY3"/>
<proteinExistence type="predicted"/>
<gene>
    <name evidence="2" type="ORF">E2C01_031732</name>
</gene>
<keyword evidence="3" id="KW-1185">Reference proteome</keyword>
<protein>
    <submittedName>
        <fullName evidence="2">Uncharacterized protein</fullName>
    </submittedName>
</protein>
<evidence type="ECO:0000256" key="1">
    <source>
        <dbReference type="SAM" id="MobiDB-lite"/>
    </source>
</evidence>
<name>A0A5B7EYY3_PORTR</name>